<feature type="transmembrane region" description="Helical" evidence="5">
    <location>
        <begin position="108"/>
        <end position="132"/>
    </location>
</feature>
<reference evidence="8 9" key="1">
    <citation type="submission" date="2020-08" db="EMBL/GenBank/DDBJ databases">
        <title>Functional genomics of gut bacteria from endangered species of beetles.</title>
        <authorList>
            <person name="Carlos-Shanley C."/>
        </authorList>
    </citation>
    <scope>NUCLEOTIDE SEQUENCE [LARGE SCALE GENOMIC DNA]</scope>
    <source>
        <strain evidence="8 9">S00202</strain>
    </source>
</reference>
<evidence type="ECO:0000256" key="1">
    <source>
        <dbReference type="ARBA" id="ARBA00001946"/>
    </source>
</evidence>
<evidence type="ECO:0000313" key="8">
    <source>
        <dbReference type="EMBL" id="MBB6340278.1"/>
    </source>
</evidence>
<dbReference type="Proteomes" id="UP000557193">
    <property type="component" value="Unassembled WGS sequence"/>
</dbReference>
<dbReference type="FunFam" id="3.30.70.270:FF:000001">
    <property type="entry name" value="Diguanylate cyclase domain protein"/>
    <property type="match status" value="1"/>
</dbReference>
<dbReference type="PROSITE" id="PS50887">
    <property type="entry name" value="GGDEF"/>
    <property type="match status" value="1"/>
</dbReference>
<keyword evidence="5" id="KW-1133">Transmembrane helix</keyword>
<keyword evidence="9" id="KW-1185">Reference proteome</keyword>
<feature type="transmembrane region" description="Helical" evidence="5">
    <location>
        <begin position="152"/>
        <end position="176"/>
    </location>
</feature>
<feature type="domain" description="PAS" evidence="6">
    <location>
        <begin position="249"/>
        <end position="279"/>
    </location>
</feature>
<dbReference type="GO" id="GO:1902201">
    <property type="term" value="P:negative regulation of bacterial-type flagellum-dependent cell motility"/>
    <property type="evidence" value="ECO:0007669"/>
    <property type="project" value="TreeGrafter"/>
</dbReference>
<dbReference type="PANTHER" id="PTHR45138">
    <property type="entry name" value="REGULATORY COMPONENTS OF SENSORY TRANSDUCTION SYSTEM"/>
    <property type="match status" value="1"/>
</dbReference>
<dbReference type="InterPro" id="IPR043128">
    <property type="entry name" value="Rev_trsase/Diguanyl_cyclase"/>
</dbReference>
<dbReference type="InterPro" id="IPR000160">
    <property type="entry name" value="GGDEF_dom"/>
</dbReference>
<dbReference type="SMART" id="SM00267">
    <property type="entry name" value="GGDEF"/>
    <property type="match status" value="1"/>
</dbReference>
<dbReference type="CDD" id="cd01949">
    <property type="entry name" value="GGDEF"/>
    <property type="match status" value="1"/>
</dbReference>
<gene>
    <name evidence="8" type="ORF">HNP49_000428</name>
</gene>
<dbReference type="Pfam" id="PF13188">
    <property type="entry name" value="PAS_8"/>
    <property type="match status" value="1"/>
</dbReference>
<evidence type="ECO:0000256" key="5">
    <source>
        <dbReference type="SAM" id="Phobius"/>
    </source>
</evidence>
<dbReference type="GO" id="GO:0005886">
    <property type="term" value="C:plasma membrane"/>
    <property type="evidence" value="ECO:0007669"/>
    <property type="project" value="UniProtKB-SubCell"/>
</dbReference>
<dbReference type="GO" id="GO:0043709">
    <property type="term" value="P:cell adhesion involved in single-species biofilm formation"/>
    <property type="evidence" value="ECO:0007669"/>
    <property type="project" value="TreeGrafter"/>
</dbReference>
<dbReference type="SUPFAM" id="SSF55785">
    <property type="entry name" value="PYP-like sensor domain (PAS domain)"/>
    <property type="match status" value="1"/>
</dbReference>
<name>A0A7X0EQQ1_9PSED</name>
<dbReference type="SUPFAM" id="SSF55073">
    <property type="entry name" value="Nucleotide cyclase"/>
    <property type="match status" value="1"/>
</dbReference>
<feature type="domain" description="GGDEF" evidence="7">
    <location>
        <begin position="413"/>
        <end position="546"/>
    </location>
</feature>
<dbReference type="PANTHER" id="PTHR45138:SF9">
    <property type="entry name" value="DIGUANYLATE CYCLASE DGCM-RELATED"/>
    <property type="match status" value="1"/>
</dbReference>
<dbReference type="Gene3D" id="3.30.70.270">
    <property type="match status" value="1"/>
</dbReference>
<evidence type="ECO:0000256" key="4">
    <source>
        <dbReference type="ARBA" id="ARBA00034247"/>
    </source>
</evidence>
<organism evidence="8 9">
    <name type="scientific">Pseudomonas fluvialis</name>
    <dbReference type="NCBI Taxonomy" id="1793966"/>
    <lineage>
        <taxon>Bacteria</taxon>
        <taxon>Pseudomonadati</taxon>
        <taxon>Pseudomonadota</taxon>
        <taxon>Gammaproteobacteria</taxon>
        <taxon>Pseudomonadales</taxon>
        <taxon>Pseudomonadaceae</taxon>
        <taxon>Pseudomonas</taxon>
    </lineage>
</organism>
<comment type="cofactor">
    <cofactor evidence="1">
        <name>Mg(2+)</name>
        <dbReference type="ChEBI" id="CHEBI:18420"/>
    </cofactor>
</comment>
<proteinExistence type="predicted"/>
<feature type="transmembrane region" description="Helical" evidence="5">
    <location>
        <begin position="44"/>
        <end position="64"/>
    </location>
</feature>
<dbReference type="GO" id="GO:0052621">
    <property type="term" value="F:diguanylate cyclase activity"/>
    <property type="evidence" value="ECO:0007669"/>
    <property type="project" value="UniProtKB-EC"/>
</dbReference>
<comment type="caution">
    <text evidence="8">The sequence shown here is derived from an EMBL/GenBank/DDBJ whole genome shotgun (WGS) entry which is preliminary data.</text>
</comment>
<dbReference type="EC" id="2.7.7.65" evidence="3"/>
<dbReference type="InterPro" id="IPR031621">
    <property type="entry name" value="HisKA_7TM"/>
</dbReference>
<dbReference type="Pfam" id="PF00990">
    <property type="entry name" value="GGDEF"/>
    <property type="match status" value="1"/>
</dbReference>
<dbReference type="RefSeq" id="WP_184680220.1">
    <property type="nucleotide sequence ID" value="NZ_JACHLL010000001.1"/>
</dbReference>
<dbReference type="AlphaFoldDB" id="A0A7X0EQQ1"/>
<feature type="transmembrane region" description="Helical" evidence="5">
    <location>
        <begin position="220"/>
        <end position="239"/>
    </location>
</feature>
<sequence length="546" mass="60670">MSVCSINQWQLSAPVTLTLCLCVGVILLARWVSRQQVFPGRNSFVLLQLTVLWWMGAAALEMAAEVPDCKVFWAQMAWPGIVGVPTFWAVFLWQYVNSSQRALRAGNIALLLVGPLLIWLLALSNPLHQLFYGPATQPISAEQGAPIRYDHGVLFMAAAVYVYALMLFCLWVVLRAAWFSEGVHRRHYLAFVMVTCVPWSANISYVVFGVTLFGFDPTPFCFAFTVVAFAWLILGVRLFDLLPVARHLLVEVLPDPVLVVDGQGRVVEANPVALQLAGLHRAWKGLPLQHWPVFGEPLSQAVGSAGEPQEQLDLACGEAFFEVRLRNIERPGKGGMQRLGQMIYLRDVTARHQSEVNLAAALALSEERLSTISELHEQLREQALHDPLTGLYNRRYLGEFFEREQSRALRDRLPLALALIDLDHFKLLNDSHGHLAGDEVLRAVAEHLEMNLRSTDAVFRIGGEEFLLILPGVDAAEACQRVESLREQLASVRLPTRAGPLQVTLSAGLALWPQHGHALDELLQAADAALYEAKHAGRNRSVLATQ</sequence>
<accession>A0A7X0EQQ1</accession>
<dbReference type="InterPro" id="IPR050469">
    <property type="entry name" value="Diguanylate_Cyclase"/>
</dbReference>
<dbReference type="NCBIfam" id="TIGR00254">
    <property type="entry name" value="GGDEF"/>
    <property type="match status" value="1"/>
</dbReference>
<dbReference type="EMBL" id="JACHLL010000001">
    <property type="protein sequence ID" value="MBB6340278.1"/>
    <property type="molecule type" value="Genomic_DNA"/>
</dbReference>
<evidence type="ECO:0000256" key="2">
    <source>
        <dbReference type="ARBA" id="ARBA00004533"/>
    </source>
</evidence>
<feature type="transmembrane region" description="Helical" evidence="5">
    <location>
        <begin position="188"/>
        <end position="208"/>
    </location>
</feature>
<dbReference type="Gene3D" id="3.30.450.20">
    <property type="entry name" value="PAS domain"/>
    <property type="match status" value="1"/>
</dbReference>
<protein>
    <recommendedName>
        <fullName evidence="3">diguanylate cyclase</fullName>
        <ecNumber evidence="3">2.7.7.65</ecNumber>
    </recommendedName>
</protein>
<keyword evidence="5" id="KW-0472">Membrane</keyword>
<evidence type="ECO:0000259" key="7">
    <source>
        <dbReference type="PROSITE" id="PS50887"/>
    </source>
</evidence>
<feature type="transmembrane region" description="Helical" evidence="5">
    <location>
        <begin position="76"/>
        <end position="96"/>
    </location>
</feature>
<comment type="catalytic activity">
    <reaction evidence="4">
        <text>2 GTP = 3',3'-c-di-GMP + 2 diphosphate</text>
        <dbReference type="Rhea" id="RHEA:24898"/>
        <dbReference type="ChEBI" id="CHEBI:33019"/>
        <dbReference type="ChEBI" id="CHEBI:37565"/>
        <dbReference type="ChEBI" id="CHEBI:58805"/>
        <dbReference type="EC" id="2.7.7.65"/>
    </reaction>
</comment>
<dbReference type="InterPro" id="IPR035965">
    <property type="entry name" value="PAS-like_dom_sf"/>
</dbReference>
<evidence type="ECO:0000313" key="9">
    <source>
        <dbReference type="Proteomes" id="UP000557193"/>
    </source>
</evidence>
<dbReference type="Pfam" id="PF16927">
    <property type="entry name" value="HisKA_7TM"/>
    <property type="match status" value="1"/>
</dbReference>
<dbReference type="PROSITE" id="PS50112">
    <property type="entry name" value="PAS"/>
    <property type="match status" value="1"/>
</dbReference>
<evidence type="ECO:0000259" key="6">
    <source>
        <dbReference type="PROSITE" id="PS50112"/>
    </source>
</evidence>
<dbReference type="InterPro" id="IPR029787">
    <property type="entry name" value="Nucleotide_cyclase"/>
</dbReference>
<evidence type="ECO:0000256" key="3">
    <source>
        <dbReference type="ARBA" id="ARBA00012528"/>
    </source>
</evidence>
<comment type="subcellular location">
    <subcellularLocation>
        <location evidence="2">Cell inner membrane</location>
    </subcellularLocation>
</comment>
<dbReference type="InterPro" id="IPR000014">
    <property type="entry name" value="PAS"/>
</dbReference>
<feature type="transmembrane region" description="Helical" evidence="5">
    <location>
        <begin position="12"/>
        <end position="32"/>
    </location>
</feature>
<dbReference type="CDD" id="cd00130">
    <property type="entry name" value="PAS"/>
    <property type="match status" value="1"/>
</dbReference>
<keyword evidence="5" id="KW-0812">Transmembrane</keyword>